<keyword evidence="3" id="KW-1185">Reference proteome</keyword>
<dbReference type="InterPro" id="IPR030911">
    <property type="entry name" value="Sec_acc_SLAP"/>
</dbReference>
<dbReference type="EMBL" id="FNZF01000004">
    <property type="protein sequence ID" value="SEJ62436.1"/>
    <property type="molecule type" value="Genomic_DNA"/>
</dbReference>
<dbReference type="RefSeq" id="WP_092054303.1">
    <property type="nucleotide sequence ID" value="NZ_FNZF01000004.1"/>
</dbReference>
<dbReference type="NCBIfam" id="TIGR04398">
    <property type="entry name" value="SLAP_DUP"/>
    <property type="match status" value="2"/>
</dbReference>
<proteinExistence type="predicted"/>
<evidence type="ECO:0000256" key="1">
    <source>
        <dbReference type="SAM" id="MobiDB-lite"/>
    </source>
</evidence>
<feature type="compositionally biased region" description="Basic residues" evidence="1">
    <location>
        <begin position="1"/>
        <end position="11"/>
    </location>
</feature>
<dbReference type="OrthoDB" id="1907642at2"/>
<gene>
    <name evidence="2" type="ORF">SAMN04488127_2326</name>
</gene>
<dbReference type="InterPro" id="IPR030910">
    <property type="entry name" value="SLAP_dom"/>
</dbReference>
<feature type="region of interest" description="Disordered" evidence="1">
    <location>
        <begin position="1"/>
        <end position="31"/>
    </location>
</feature>
<reference evidence="3" key="1">
    <citation type="submission" date="2016-10" db="EMBL/GenBank/DDBJ databases">
        <authorList>
            <person name="Varghese N."/>
            <person name="Submissions S."/>
        </authorList>
    </citation>
    <scope>NUCLEOTIDE SEQUENCE [LARGE SCALE GENOMIC DNA]</scope>
    <source>
        <strain evidence="3">CGMCC 1.6763</strain>
    </source>
</reference>
<name>A0A1H7ABX2_9BACL</name>
<dbReference type="Proteomes" id="UP000199200">
    <property type="component" value="Unassembled WGS sequence"/>
</dbReference>
<accession>A0A1H7ABX2</accession>
<protein>
    <submittedName>
        <fullName evidence="2">Accessory Sec system S-layer assembly protein</fullName>
    </submittedName>
</protein>
<organism evidence="2 3">
    <name type="scientific">Bhargavaea ginsengi</name>
    <dbReference type="NCBI Taxonomy" id="426757"/>
    <lineage>
        <taxon>Bacteria</taxon>
        <taxon>Bacillati</taxon>
        <taxon>Bacillota</taxon>
        <taxon>Bacilli</taxon>
        <taxon>Bacillales</taxon>
        <taxon>Caryophanaceae</taxon>
        <taxon>Bhargavaea</taxon>
    </lineage>
</organism>
<evidence type="ECO:0000313" key="2">
    <source>
        <dbReference type="EMBL" id="SEJ62436.1"/>
    </source>
</evidence>
<dbReference type="AlphaFoldDB" id="A0A1H7ABX2"/>
<evidence type="ECO:0000313" key="3">
    <source>
        <dbReference type="Proteomes" id="UP000199200"/>
    </source>
</evidence>
<dbReference type="STRING" id="426757.SAMN04488127_2326"/>
<dbReference type="NCBIfam" id="TIGR04399">
    <property type="entry name" value="acc_Sec_SLAP"/>
    <property type="match status" value="1"/>
</dbReference>
<sequence>MNLFSRFRRTERKGADSSVSSEELTDIQPSGEAGELVDTALSLHPEWNVPQEQEYVLRFLANDLDPLKPNQLSLAGIDIDVDERSGDWLVKAFFRSSVSQPVQMGPVELLLVTEDGKLAASKEFDMRELGEIGPASARPWVFVFNKNEQFLKEAPESAWTLNFNVQSLMPHRLVLKPEWEQSLSDTQKEALQQVVDSLPKLKPQELNMTGFQAIIQEDGKMAVALLIRNGYSRRINLEQLPLEVIDGAGDLVAKGTFQLPPLEVDANTTTPWTFIFPADSVKKPDADLSRWTARVPR</sequence>